<dbReference type="InterPro" id="IPR005467">
    <property type="entry name" value="His_kinase_dom"/>
</dbReference>
<dbReference type="SUPFAM" id="SSF47384">
    <property type="entry name" value="Homodimeric domain of signal transducing histidine kinase"/>
    <property type="match status" value="1"/>
</dbReference>
<dbReference type="InterPro" id="IPR036097">
    <property type="entry name" value="HisK_dim/P_sf"/>
</dbReference>
<gene>
    <name evidence="9" type="ORF">ENR15_21660</name>
</gene>
<dbReference type="PRINTS" id="PR00344">
    <property type="entry name" value="BCTRLSENSOR"/>
</dbReference>
<dbReference type="Gene3D" id="3.40.50.2300">
    <property type="match status" value="1"/>
</dbReference>
<dbReference type="Gene3D" id="3.30.565.10">
    <property type="entry name" value="Histidine kinase-like ATPase, C-terminal domain"/>
    <property type="match status" value="1"/>
</dbReference>
<organism evidence="9">
    <name type="scientific">Planktothricoides sp. SpSt-374</name>
    <dbReference type="NCBI Taxonomy" id="2282167"/>
    <lineage>
        <taxon>Bacteria</taxon>
        <taxon>Bacillati</taxon>
        <taxon>Cyanobacteriota</taxon>
        <taxon>Cyanophyceae</taxon>
        <taxon>Oscillatoriophycideae</taxon>
        <taxon>Oscillatoriales</taxon>
        <taxon>Oscillatoriaceae</taxon>
        <taxon>Planktothricoides</taxon>
    </lineage>
</organism>
<dbReference type="Pfam" id="PF02518">
    <property type="entry name" value="HATPase_c"/>
    <property type="match status" value="1"/>
</dbReference>
<accession>A0A7C3VJV1</accession>
<evidence type="ECO:0000256" key="4">
    <source>
        <dbReference type="ARBA" id="ARBA00022777"/>
    </source>
</evidence>
<dbReference type="CDD" id="cd19920">
    <property type="entry name" value="REC_PA4781-like"/>
    <property type="match status" value="1"/>
</dbReference>
<comment type="caution">
    <text evidence="9">The sequence shown here is derived from an EMBL/GenBank/DDBJ whole genome shotgun (WGS) entry which is preliminary data.</text>
</comment>
<evidence type="ECO:0000256" key="6">
    <source>
        <dbReference type="PROSITE-ProRule" id="PRU00169"/>
    </source>
</evidence>
<dbReference type="EC" id="2.7.13.3" evidence="2"/>
<keyword evidence="5" id="KW-0902">Two-component regulatory system</keyword>
<dbReference type="SUPFAM" id="SSF55874">
    <property type="entry name" value="ATPase domain of HSP90 chaperone/DNA topoisomerase II/histidine kinase"/>
    <property type="match status" value="1"/>
</dbReference>
<protein>
    <recommendedName>
        <fullName evidence="2">histidine kinase</fullName>
        <ecNumber evidence="2">2.7.13.3</ecNumber>
    </recommendedName>
</protein>
<dbReference type="InterPro" id="IPR011006">
    <property type="entry name" value="CheY-like_superfamily"/>
</dbReference>
<proteinExistence type="predicted"/>
<dbReference type="AlphaFoldDB" id="A0A7C3VJV1"/>
<evidence type="ECO:0000256" key="2">
    <source>
        <dbReference type="ARBA" id="ARBA00012438"/>
    </source>
</evidence>
<dbReference type="InterPro" id="IPR003661">
    <property type="entry name" value="HisK_dim/P_dom"/>
</dbReference>
<dbReference type="GO" id="GO:0000155">
    <property type="term" value="F:phosphorelay sensor kinase activity"/>
    <property type="evidence" value="ECO:0007669"/>
    <property type="project" value="InterPro"/>
</dbReference>
<dbReference type="SUPFAM" id="SSF52172">
    <property type="entry name" value="CheY-like"/>
    <property type="match status" value="1"/>
</dbReference>
<dbReference type="InterPro" id="IPR036890">
    <property type="entry name" value="HATPase_C_sf"/>
</dbReference>
<dbReference type="InterPro" id="IPR004358">
    <property type="entry name" value="Sig_transdc_His_kin-like_C"/>
</dbReference>
<keyword evidence="4 9" id="KW-0808">Transferase</keyword>
<evidence type="ECO:0000259" key="7">
    <source>
        <dbReference type="PROSITE" id="PS50109"/>
    </source>
</evidence>
<dbReference type="PANTHER" id="PTHR43065:SF50">
    <property type="entry name" value="HISTIDINE KINASE"/>
    <property type="match status" value="1"/>
</dbReference>
<dbReference type="Pfam" id="PF00072">
    <property type="entry name" value="Response_reg"/>
    <property type="match status" value="1"/>
</dbReference>
<dbReference type="PROSITE" id="PS50110">
    <property type="entry name" value="RESPONSE_REGULATORY"/>
    <property type="match status" value="1"/>
</dbReference>
<comment type="catalytic activity">
    <reaction evidence="1">
        <text>ATP + protein L-histidine = ADP + protein N-phospho-L-histidine.</text>
        <dbReference type="EC" id="2.7.13.3"/>
    </reaction>
</comment>
<feature type="domain" description="Histidine kinase" evidence="7">
    <location>
        <begin position="180"/>
        <end position="437"/>
    </location>
</feature>
<dbReference type="EMBL" id="DSPX01000220">
    <property type="protein sequence ID" value="HGG03172.1"/>
    <property type="molecule type" value="Genomic_DNA"/>
</dbReference>
<dbReference type="InterPro" id="IPR001789">
    <property type="entry name" value="Sig_transdc_resp-reg_receiver"/>
</dbReference>
<evidence type="ECO:0000313" key="9">
    <source>
        <dbReference type="EMBL" id="HGG03172.1"/>
    </source>
</evidence>
<feature type="modified residue" description="4-aspartylphosphate" evidence="6">
    <location>
        <position position="57"/>
    </location>
</feature>
<dbReference type="PROSITE" id="PS50109">
    <property type="entry name" value="HIS_KIN"/>
    <property type="match status" value="1"/>
</dbReference>
<evidence type="ECO:0000256" key="3">
    <source>
        <dbReference type="ARBA" id="ARBA00022553"/>
    </source>
</evidence>
<evidence type="ECO:0000259" key="8">
    <source>
        <dbReference type="PROSITE" id="PS50110"/>
    </source>
</evidence>
<sequence length="437" mass="48874">MLPEKPEIVLVVDDNNTNIKVLFEFLRQFGYKILVAKNGEDALIKAEQGQPDIILLDVMMPGIDGFQTCERLKSIPELKEIPVIFMTALAEPVNKVKGLKLGAVDYITKPFQHEEVLARIQLHLKISKITKILAKQNEILEQKVTEITVELSQSLASLQQAQVQLVQSEKMSTLGQLSAGIAHEINNPIGFLAGNLDFLTKFINNLIEHLQLYQEALPSPGEKILRHAEEIELEYLLEDAYQMLDSMREGTDRLRQISLSMRTLSRSDTANKVPCNIHEGIDSTLMILKHRLKANENRPEIQIIKKYGNLPVINCYAGQLYQVFMNLLANAIDALEEATPPHPTNPNTFSPRKIIIATSFHRESQTIAISFLDNGIGIPENLQTKLFDPNFTTKPPGQGTGLGLSISRQIVQKHGGKLSCISTFGKGAEFRIELPIE</sequence>
<dbReference type="CDD" id="cd00082">
    <property type="entry name" value="HisKA"/>
    <property type="match status" value="1"/>
</dbReference>
<dbReference type="Gene3D" id="1.10.287.130">
    <property type="match status" value="1"/>
</dbReference>
<reference evidence="9" key="1">
    <citation type="journal article" date="2020" name="mSystems">
        <title>Genome- and Community-Level Interaction Insights into Carbon Utilization and Element Cycling Functions of Hydrothermarchaeota in Hydrothermal Sediment.</title>
        <authorList>
            <person name="Zhou Z."/>
            <person name="Liu Y."/>
            <person name="Xu W."/>
            <person name="Pan J."/>
            <person name="Luo Z.H."/>
            <person name="Li M."/>
        </authorList>
    </citation>
    <scope>NUCLEOTIDE SEQUENCE [LARGE SCALE GENOMIC DNA]</scope>
    <source>
        <strain evidence="9">SpSt-374</strain>
    </source>
</reference>
<evidence type="ECO:0000256" key="5">
    <source>
        <dbReference type="ARBA" id="ARBA00023012"/>
    </source>
</evidence>
<dbReference type="SMART" id="SM00387">
    <property type="entry name" value="HATPase_c"/>
    <property type="match status" value="1"/>
</dbReference>
<dbReference type="SMART" id="SM00448">
    <property type="entry name" value="REC"/>
    <property type="match status" value="1"/>
</dbReference>
<evidence type="ECO:0000256" key="1">
    <source>
        <dbReference type="ARBA" id="ARBA00000085"/>
    </source>
</evidence>
<keyword evidence="3 6" id="KW-0597">Phosphoprotein</keyword>
<dbReference type="PANTHER" id="PTHR43065">
    <property type="entry name" value="SENSOR HISTIDINE KINASE"/>
    <property type="match status" value="1"/>
</dbReference>
<name>A0A7C3VJV1_9CYAN</name>
<dbReference type="InterPro" id="IPR003594">
    <property type="entry name" value="HATPase_dom"/>
</dbReference>
<feature type="domain" description="Response regulatory" evidence="8">
    <location>
        <begin position="8"/>
        <end position="124"/>
    </location>
</feature>
<keyword evidence="4 9" id="KW-0418">Kinase</keyword>